<keyword evidence="4 8" id="KW-0058">Aromatic hydrocarbons catabolism</keyword>
<comment type="similarity">
    <text evidence="2 8">Belongs to the extradiol ring-cleavage dioxygenase family.</text>
</comment>
<dbReference type="InterPro" id="IPR037523">
    <property type="entry name" value="VOC_core"/>
</dbReference>
<comment type="caution">
    <text evidence="10">The sequence shown here is derived from an EMBL/GenBank/DDBJ whole genome shotgun (WGS) entry which is preliminary data.</text>
</comment>
<reference evidence="10 11" key="1">
    <citation type="submission" date="2020-08" db="EMBL/GenBank/DDBJ databases">
        <title>Genomic Encyclopedia of Type Strains, Phase IV (KMG-IV): sequencing the most valuable type-strain genomes for metagenomic binning, comparative biology and taxonomic classification.</title>
        <authorList>
            <person name="Goeker M."/>
        </authorList>
    </citation>
    <scope>NUCLEOTIDE SEQUENCE [LARGE SCALE GENOMIC DNA]</scope>
    <source>
        <strain evidence="10 11">DSM 21458</strain>
    </source>
</reference>
<dbReference type="RefSeq" id="WP_183987791.1">
    <property type="nucleotide sequence ID" value="NZ_JACHHG010000009.1"/>
</dbReference>
<feature type="domain" description="VOC" evidence="9">
    <location>
        <begin position="15"/>
        <end position="126"/>
    </location>
</feature>
<evidence type="ECO:0000256" key="7">
    <source>
        <dbReference type="ARBA" id="ARBA00023004"/>
    </source>
</evidence>
<dbReference type="GO" id="GO:0018577">
    <property type="term" value="F:catechol 2,3-dioxygenase activity"/>
    <property type="evidence" value="ECO:0007669"/>
    <property type="project" value="UniProtKB-EC"/>
</dbReference>
<evidence type="ECO:0000256" key="4">
    <source>
        <dbReference type="ARBA" id="ARBA00022797"/>
    </source>
</evidence>
<keyword evidence="6 8" id="KW-0560">Oxidoreductase</keyword>
<accession>A0A841I1C8</accession>
<dbReference type="InterPro" id="IPR004360">
    <property type="entry name" value="Glyas_Fos-R_dOase_dom"/>
</dbReference>
<dbReference type="EMBL" id="JACHHG010000009">
    <property type="protein sequence ID" value="MBB6099033.1"/>
    <property type="molecule type" value="Genomic_DNA"/>
</dbReference>
<dbReference type="AlphaFoldDB" id="A0A841I1C8"/>
<comment type="cofactor">
    <cofactor evidence="1 8">
        <name>Fe(2+)</name>
        <dbReference type="ChEBI" id="CHEBI:29033"/>
    </cofactor>
</comment>
<evidence type="ECO:0000256" key="6">
    <source>
        <dbReference type="ARBA" id="ARBA00023002"/>
    </source>
</evidence>
<feature type="domain" description="VOC" evidence="9">
    <location>
        <begin position="147"/>
        <end position="269"/>
    </location>
</feature>
<dbReference type="PROSITE" id="PS00082">
    <property type="entry name" value="EXTRADIOL_DIOXYGENAS"/>
    <property type="match status" value="1"/>
</dbReference>
<evidence type="ECO:0000256" key="5">
    <source>
        <dbReference type="ARBA" id="ARBA00022964"/>
    </source>
</evidence>
<dbReference type="InterPro" id="IPR000486">
    <property type="entry name" value="Xdiol_ring_cleave_dOase_1/2"/>
</dbReference>
<keyword evidence="5 8" id="KW-0223">Dioxygenase</keyword>
<dbReference type="InterPro" id="IPR011981">
    <property type="entry name" value="DHPA_dOase_Mn/Fe"/>
</dbReference>
<dbReference type="PANTHER" id="PTHR21366:SF27">
    <property type="entry name" value="GLYOXALASE-LIKE DOMAIN-CONTAINING PROTEIN"/>
    <property type="match status" value="1"/>
</dbReference>
<evidence type="ECO:0000313" key="10">
    <source>
        <dbReference type="EMBL" id="MBB6099033.1"/>
    </source>
</evidence>
<sequence length="331" mass="38139">MPILPASPTDFNIIRSAYAELTVTDLEASRAHYVDLLGLVESARTEDALYLRALEERQHHCLVLRQAQRPAVNALGFKVSCEEDLGRLEAHFRRLGLPAVYVQKEFQGRTLRARDPQGMPLEFFHRMDPVERMLQRFDLYRGAHVMRIDHLNCMVADVQAAHDFYARQLGFRVSEYTETDAADPQLWAAWMHRKGNVHDLALMNGDGPRLHHVGMWVENGLDLIRICDIFAAAHLTDRLERGPGRHGLSNAMFLYVRDPDGHRTELYTGDYQTMDPDFEPIRWSVNDVRRQTFWGHKAPECWFLEASEFVWNGEPVPRQPARLSERPAIAT</sequence>
<dbReference type="Pfam" id="PF00903">
    <property type="entry name" value="Glyoxalase"/>
    <property type="match status" value="1"/>
</dbReference>
<evidence type="ECO:0000259" key="9">
    <source>
        <dbReference type="PROSITE" id="PS51819"/>
    </source>
</evidence>
<name>A0A841I1C8_9DEIO</name>
<dbReference type="PANTHER" id="PTHR21366">
    <property type="entry name" value="GLYOXALASE FAMILY PROTEIN"/>
    <property type="match status" value="1"/>
</dbReference>
<gene>
    <name evidence="10" type="ORF">HNR42_002469</name>
</gene>
<dbReference type="NCBIfam" id="TIGR02295">
    <property type="entry name" value="HpaD"/>
    <property type="match status" value="1"/>
</dbReference>
<dbReference type="EC" id="1.13.11.2" evidence="10"/>
<organism evidence="10 11">
    <name type="scientific">Deinobacterium chartae</name>
    <dbReference type="NCBI Taxonomy" id="521158"/>
    <lineage>
        <taxon>Bacteria</taxon>
        <taxon>Thermotogati</taxon>
        <taxon>Deinococcota</taxon>
        <taxon>Deinococci</taxon>
        <taxon>Deinococcales</taxon>
        <taxon>Deinococcaceae</taxon>
        <taxon>Deinobacterium</taxon>
    </lineage>
</organism>
<evidence type="ECO:0000256" key="3">
    <source>
        <dbReference type="ARBA" id="ARBA00022723"/>
    </source>
</evidence>
<keyword evidence="11" id="KW-1185">Reference proteome</keyword>
<evidence type="ECO:0000256" key="1">
    <source>
        <dbReference type="ARBA" id="ARBA00001954"/>
    </source>
</evidence>
<dbReference type="Proteomes" id="UP000569951">
    <property type="component" value="Unassembled WGS sequence"/>
</dbReference>
<evidence type="ECO:0000256" key="2">
    <source>
        <dbReference type="ARBA" id="ARBA00008784"/>
    </source>
</evidence>
<protein>
    <submittedName>
        <fullName evidence="10">Catechol 2,3-dioxygenase</fullName>
        <ecNumber evidence="10">1.13.11.2</ecNumber>
    </submittedName>
</protein>
<dbReference type="PROSITE" id="PS51819">
    <property type="entry name" value="VOC"/>
    <property type="match status" value="2"/>
</dbReference>
<dbReference type="Gene3D" id="3.10.180.10">
    <property type="entry name" value="2,3-Dihydroxybiphenyl 1,2-Dioxygenase, domain 1"/>
    <property type="match status" value="2"/>
</dbReference>
<dbReference type="GO" id="GO:0008198">
    <property type="term" value="F:ferrous iron binding"/>
    <property type="evidence" value="ECO:0007669"/>
    <property type="project" value="InterPro"/>
</dbReference>
<keyword evidence="7 8" id="KW-0408">Iron</keyword>
<dbReference type="InterPro" id="IPR050383">
    <property type="entry name" value="GlyoxalaseI/FosfomycinResist"/>
</dbReference>
<keyword evidence="3" id="KW-0479">Metal-binding</keyword>
<proteinExistence type="inferred from homology"/>
<dbReference type="SUPFAM" id="SSF54593">
    <property type="entry name" value="Glyoxalase/Bleomycin resistance protein/Dihydroxybiphenyl dioxygenase"/>
    <property type="match status" value="1"/>
</dbReference>
<evidence type="ECO:0000256" key="8">
    <source>
        <dbReference type="RuleBase" id="RU000683"/>
    </source>
</evidence>
<dbReference type="InterPro" id="IPR029068">
    <property type="entry name" value="Glyas_Bleomycin-R_OHBP_Dase"/>
</dbReference>
<evidence type="ECO:0000313" key="11">
    <source>
        <dbReference type="Proteomes" id="UP000569951"/>
    </source>
</evidence>